<gene>
    <name evidence="9" type="ORF">HZU75_02135</name>
</gene>
<dbReference type="GO" id="GO:0022857">
    <property type="term" value="F:transmembrane transporter activity"/>
    <property type="evidence" value="ECO:0007669"/>
    <property type="project" value="InterPro"/>
</dbReference>
<evidence type="ECO:0000256" key="2">
    <source>
        <dbReference type="ARBA" id="ARBA00007935"/>
    </source>
</evidence>
<dbReference type="InterPro" id="IPR037294">
    <property type="entry name" value="ABC_BtuC-like"/>
</dbReference>
<evidence type="ECO:0000256" key="8">
    <source>
        <dbReference type="SAM" id="Phobius"/>
    </source>
</evidence>
<feature type="transmembrane region" description="Helical" evidence="8">
    <location>
        <begin position="149"/>
        <end position="168"/>
    </location>
</feature>
<feature type="transmembrane region" description="Helical" evidence="8">
    <location>
        <begin position="32"/>
        <end position="50"/>
    </location>
</feature>
<evidence type="ECO:0000256" key="3">
    <source>
        <dbReference type="ARBA" id="ARBA00022448"/>
    </source>
</evidence>
<evidence type="ECO:0000313" key="10">
    <source>
        <dbReference type="Proteomes" id="UP000510822"/>
    </source>
</evidence>
<comment type="similarity">
    <text evidence="2">Belongs to the binding-protein-dependent transport system permease family. FecCD subfamily.</text>
</comment>
<dbReference type="CDD" id="cd06550">
    <property type="entry name" value="TM_ABC_iron-siderophores_like"/>
    <property type="match status" value="1"/>
</dbReference>
<sequence length="362" mass="37464">MKAETAQIAAAGAGAGAGPGELARLYRRQNHWRWLCLLGLGAALLLSLAADLATGSARYPLATVLAGLFDPSGLDASLRVVIFDVRLPYALMALVVGGALGLGGAQLQTVLNNPLASPFTLGVAAAATLGASLVIVFEHHLPLVLPHEILLPVGAFVLALGSTGLILLLSRAHGGGSDTLVLFGIALLFALEALVWLLQFLADANALEQIVFWSMGNLGRATLTHVLIVAVALLLGLISAMRRAWALTLLRSGPLQAASLGVQVDKLSWRVLLEVSLLTAVALAFVGTIGFVGLVGPHIARLLVGEQHRYFLPASVLCGALMLSLASLASKALVPGLVIPIGIVTALVGVPVLIALILRRRA</sequence>
<feature type="transmembrane region" description="Helical" evidence="8">
    <location>
        <begin position="276"/>
        <end position="298"/>
    </location>
</feature>
<name>A0A7D5V8D9_9NEIS</name>
<feature type="transmembrane region" description="Helical" evidence="8">
    <location>
        <begin position="87"/>
        <end position="107"/>
    </location>
</feature>
<evidence type="ECO:0000256" key="1">
    <source>
        <dbReference type="ARBA" id="ARBA00004651"/>
    </source>
</evidence>
<accession>A0A7D5V8D9</accession>
<proteinExistence type="inferred from homology"/>
<reference evidence="9 10" key="1">
    <citation type="journal article" date="2016" name="Int. J. Syst. Evol. Microbiol.">
        <title>Chitinibacter fontanus sp. nov., isolated from a spring.</title>
        <authorList>
            <person name="Sheu S.Y."/>
            <person name="Li Y.S."/>
            <person name="Young C.C."/>
            <person name="Chen W.M."/>
        </authorList>
    </citation>
    <scope>NUCLEOTIDE SEQUENCE [LARGE SCALE GENOMIC DNA]</scope>
    <source>
        <strain evidence="9 10">STM-7</strain>
    </source>
</reference>
<dbReference type="PANTHER" id="PTHR30472:SF25">
    <property type="entry name" value="ABC TRANSPORTER PERMEASE PROTEIN MJ0876-RELATED"/>
    <property type="match status" value="1"/>
</dbReference>
<feature type="transmembrane region" description="Helical" evidence="8">
    <location>
        <begin position="336"/>
        <end position="358"/>
    </location>
</feature>
<dbReference type="Pfam" id="PF01032">
    <property type="entry name" value="FecCD"/>
    <property type="match status" value="1"/>
</dbReference>
<dbReference type="RefSeq" id="WP_180307572.1">
    <property type="nucleotide sequence ID" value="NZ_CP058952.1"/>
</dbReference>
<evidence type="ECO:0000256" key="4">
    <source>
        <dbReference type="ARBA" id="ARBA00022475"/>
    </source>
</evidence>
<dbReference type="PANTHER" id="PTHR30472">
    <property type="entry name" value="FERRIC ENTEROBACTIN TRANSPORT SYSTEM PERMEASE PROTEIN"/>
    <property type="match status" value="1"/>
</dbReference>
<feature type="transmembrane region" description="Helical" evidence="8">
    <location>
        <begin position="119"/>
        <end position="137"/>
    </location>
</feature>
<keyword evidence="10" id="KW-1185">Reference proteome</keyword>
<dbReference type="InterPro" id="IPR000522">
    <property type="entry name" value="ABC_transptr_permease_BtuC"/>
</dbReference>
<dbReference type="GO" id="GO:0033214">
    <property type="term" value="P:siderophore-iron import into cell"/>
    <property type="evidence" value="ECO:0007669"/>
    <property type="project" value="TreeGrafter"/>
</dbReference>
<comment type="subcellular location">
    <subcellularLocation>
        <location evidence="1">Cell membrane</location>
        <topology evidence="1">Multi-pass membrane protein</topology>
    </subcellularLocation>
</comment>
<organism evidence="9 10">
    <name type="scientific">Chitinibacter fontanus</name>
    <dbReference type="NCBI Taxonomy" id="1737446"/>
    <lineage>
        <taxon>Bacteria</taxon>
        <taxon>Pseudomonadati</taxon>
        <taxon>Pseudomonadota</taxon>
        <taxon>Betaproteobacteria</taxon>
        <taxon>Neisseriales</taxon>
        <taxon>Chitinibacteraceae</taxon>
        <taxon>Chitinibacter</taxon>
    </lineage>
</organism>
<dbReference type="Gene3D" id="1.10.3470.10">
    <property type="entry name" value="ABC transporter involved in vitamin B12 uptake, BtuC"/>
    <property type="match status" value="1"/>
</dbReference>
<protein>
    <submittedName>
        <fullName evidence="9">Iron ABC transporter permease</fullName>
    </submittedName>
</protein>
<keyword evidence="7 8" id="KW-0472">Membrane</keyword>
<evidence type="ECO:0000256" key="6">
    <source>
        <dbReference type="ARBA" id="ARBA00022989"/>
    </source>
</evidence>
<keyword evidence="6 8" id="KW-1133">Transmembrane helix</keyword>
<keyword evidence="3" id="KW-0813">Transport</keyword>
<dbReference type="KEGG" id="cfon:HZU75_02135"/>
<dbReference type="AlphaFoldDB" id="A0A7D5V8D9"/>
<keyword evidence="5 8" id="KW-0812">Transmembrane</keyword>
<dbReference type="EMBL" id="CP058952">
    <property type="protein sequence ID" value="QLI80432.1"/>
    <property type="molecule type" value="Genomic_DNA"/>
</dbReference>
<dbReference type="GO" id="GO:0005886">
    <property type="term" value="C:plasma membrane"/>
    <property type="evidence" value="ECO:0007669"/>
    <property type="project" value="UniProtKB-SubCell"/>
</dbReference>
<feature type="transmembrane region" description="Helical" evidence="8">
    <location>
        <begin position="310"/>
        <end position="330"/>
    </location>
</feature>
<dbReference type="Proteomes" id="UP000510822">
    <property type="component" value="Chromosome"/>
</dbReference>
<evidence type="ECO:0000256" key="5">
    <source>
        <dbReference type="ARBA" id="ARBA00022692"/>
    </source>
</evidence>
<keyword evidence="4" id="KW-1003">Cell membrane</keyword>
<feature type="transmembrane region" description="Helical" evidence="8">
    <location>
        <begin position="180"/>
        <end position="198"/>
    </location>
</feature>
<evidence type="ECO:0000313" key="9">
    <source>
        <dbReference type="EMBL" id="QLI80432.1"/>
    </source>
</evidence>
<evidence type="ECO:0000256" key="7">
    <source>
        <dbReference type="ARBA" id="ARBA00023136"/>
    </source>
</evidence>
<feature type="transmembrane region" description="Helical" evidence="8">
    <location>
        <begin position="218"/>
        <end position="238"/>
    </location>
</feature>
<dbReference type="SUPFAM" id="SSF81345">
    <property type="entry name" value="ABC transporter involved in vitamin B12 uptake, BtuC"/>
    <property type="match status" value="1"/>
</dbReference>